<evidence type="ECO:0000313" key="2">
    <source>
        <dbReference type="EMBL" id="GER38762.1"/>
    </source>
</evidence>
<keyword evidence="1" id="KW-0732">Signal</keyword>
<name>A0A5A7Q1T3_STRAF</name>
<dbReference type="AlphaFoldDB" id="A0A5A7Q1T3"/>
<sequence length="103" mass="11756">MATLIMSRCQLLFSSLLASIVVRSDLNHLRQDEVSSTVRLNLQGKVVKHLCVLTSFGWVNEQPYYEILNNWGEVTLKSDTVKMCSAMLDRIHDCKPSPIIEYL</sequence>
<protein>
    <submittedName>
        <fullName evidence="2">Adenylosuccinate synthetase</fullName>
    </submittedName>
</protein>
<proteinExistence type="predicted"/>
<accession>A0A5A7Q1T3</accession>
<evidence type="ECO:0000313" key="3">
    <source>
        <dbReference type="Proteomes" id="UP000325081"/>
    </source>
</evidence>
<keyword evidence="3" id="KW-1185">Reference proteome</keyword>
<evidence type="ECO:0000256" key="1">
    <source>
        <dbReference type="SAM" id="SignalP"/>
    </source>
</evidence>
<dbReference type="Proteomes" id="UP000325081">
    <property type="component" value="Unassembled WGS sequence"/>
</dbReference>
<comment type="caution">
    <text evidence="2">The sequence shown here is derived from an EMBL/GenBank/DDBJ whole genome shotgun (WGS) entry which is preliminary data.</text>
</comment>
<reference evidence="3" key="1">
    <citation type="journal article" date="2019" name="Curr. Biol.">
        <title>Genome Sequence of Striga asiatica Provides Insight into the Evolution of Plant Parasitism.</title>
        <authorList>
            <person name="Yoshida S."/>
            <person name="Kim S."/>
            <person name="Wafula E.K."/>
            <person name="Tanskanen J."/>
            <person name="Kim Y.M."/>
            <person name="Honaas L."/>
            <person name="Yang Z."/>
            <person name="Spallek T."/>
            <person name="Conn C.E."/>
            <person name="Ichihashi Y."/>
            <person name="Cheong K."/>
            <person name="Cui S."/>
            <person name="Der J.P."/>
            <person name="Gundlach H."/>
            <person name="Jiao Y."/>
            <person name="Hori C."/>
            <person name="Ishida J.K."/>
            <person name="Kasahara H."/>
            <person name="Kiba T."/>
            <person name="Kim M.S."/>
            <person name="Koo N."/>
            <person name="Laohavisit A."/>
            <person name="Lee Y.H."/>
            <person name="Lumba S."/>
            <person name="McCourt P."/>
            <person name="Mortimer J.C."/>
            <person name="Mutuku J.M."/>
            <person name="Nomura T."/>
            <person name="Sasaki-Sekimoto Y."/>
            <person name="Seto Y."/>
            <person name="Wang Y."/>
            <person name="Wakatake T."/>
            <person name="Sakakibara H."/>
            <person name="Demura T."/>
            <person name="Yamaguchi S."/>
            <person name="Yoneyama K."/>
            <person name="Manabe R.I."/>
            <person name="Nelson D.C."/>
            <person name="Schulman A.H."/>
            <person name="Timko M.P."/>
            <person name="dePamphilis C.W."/>
            <person name="Choi D."/>
            <person name="Shirasu K."/>
        </authorList>
    </citation>
    <scope>NUCLEOTIDE SEQUENCE [LARGE SCALE GENOMIC DNA]</scope>
    <source>
        <strain evidence="3">cv. UVA1</strain>
    </source>
</reference>
<organism evidence="2 3">
    <name type="scientific">Striga asiatica</name>
    <name type="common">Asiatic witchweed</name>
    <name type="synonym">Buchnera asiatica</name>
    <dbReference type="NCBI Taxonomy" id="4170"/>
    <lineage>
        <taxon>Eukaryota</taxon>
        <taxon>Viridiplantae</taxon>
        <taxon>Streptophyta</taxon>
        <taxon>Embryophyta</taxon>
        <taxon>Tracheophyta</taxon>
        <taxon>Spermatophyta</taxon>
        <taxon>Magnoliopsida</taxon>
        <taxon>eudicotyledons</taxon>
        <taxon>Gunneridae</taxon>
        <taxon>Pentapetalae</taxon>
        <taxon>asterids</taxon>
        <taxon>lamiids</taxon>
        <taxon>Lamiales</taxon>
        <taxon>Orobanchaceae</taxon>
        <taxon>Buchnereae</taxon>
        <taxon>Striga</taxon>
    </lineage>
</organism>
<feature type="chain" id="PRO_5022804912" evidence="1">
    <location>
        <begin position="25"/>
        <end position="103"/>
    </location>
</feature>
<feature type="non-terminal residue" evidence="2">
    <location>
        <position position="103"/>
    </location>
</feature>
<feature type="signal peptide" evidence="1">
    <location>
        <begin position="1"/>
        <end position="24"/>
    </location>
</feature>
<gene>
    <name evidence="2" type="ORF">STAS_15289</name>
</gene>
<dbReference type="EMBL" id="BKCP01005516">
    <property type="protein sequence ID" value="GER38762.1"/>
    <property type="molecule type" value="Genomic_DNA"/>
</dbReference>